<comment type="catalytic activity">
    <reaction evidence="1">
        <text>a uridine in mRNA = a pseudouridine in mRNA</text>
        <dbReference type="Rhea" id="RHEA:56644"/>
        <dbReference type="Rhea" id="RHEA-COMP:14658"/>
        <dbReference type="Rhea" id="RHEA-COMP:14659"/>
        <dbReference type="ChEBI" id="CHEBI:65314"/>
        <dbReference type="ChEBI" id="CHEBI:65315"/>
    </reaction>
</comment>
<evidence type="ECO:0000256" key="11">
    <source>
        <dbReference type="ARBA" id="ARBA00053072"/>
    </source>
</evidence>
<sequence length="479" mass="54790">MSDQDEQRGPKIRKGDHPHTVAKKQRLANSKENTWPFLLPLLWRYYSRIVDENGNPVYADEQRLPKRKVAVMVGYCGTGYHGMQLNPPNKTIEGELFDAFVKAGAISRNNSNDLKKNGFMRAARTDKGVHAAGNVISLKMIIEDPEIVSKINNELPEQIRVWGLQRTNKAFDCRKMCSSRVYEYLMPTYSFLPPRPGSVLGKQIADASLEFKGEKRDDAEGEAFWSELMEKCSKEGVSKEDIEQVFEANRLGLDLNVPLENAASNFRRISREMRGKYRVSENRLQLVRDALNIYVGSHNFHNFTLGKSYKDPSAKRFMKSFKVSDPFLIEGTEWISIKIHGQSFMLHQIRKMIGMAALVIRTGCPLSRIQEAFGESKINIPKAPALGLLLEQPVYDSYNQRLKEFGHDELSFAKYEKEMDDFKHKYIYDKIFKEEQEEHVFSGFFSFIDAFNGVNENNGVPIFQFLTARGIVKPDNGDA</sequence>
<dbReference type="InterPro" id="IPR001406">
    <property type="entry name" value="PsdUridine_synth_TruA"/>
</dbReference>
<dbReference type="GO" id="GO:0031120">
    <property type="term" value="P:snRNA pseudouridine synthesis"/>
    <property type="evidence" value="ECO:0007669"/>
    <property type="project" value="UniProtKB-ARBA"/>
</dbReference>
<feature type="binding site" evidence="16">
    <location>
        <position position="182"/>
    </location>
    <ligand>
        <name>substrate</name>
    </ligand>
</feature>
<proteinExistence type="inferred from homology"/>
<evidence type="ECO:0000256" key="9">
    <source>
        <dbReference type="ARBA" id="ARBA00023242"/>
    </source>
</evidence>
<keyword evidence="6" id="KW-0507">mRNA processing</keyword>
<dbReference type="GO" id="GO:0031119">
    <property type="term" value="P:tRNA pseudouridine synthesis"/>
    <property type="evidence" value="ECO:0007669"/>
    <property type="project" value="InterPro"/>
</dbReference>
<feature type="active site" description="Nucleophile" evidence="15">
    <location>
        <position position="126"/>
    </location>
</feature>
<feature type="compositionally biased region" description="Basic and acidic residues" evidence="17">
    <location>
        <begin position="1"/>
        <end position="19"/>
    </location>
</feature>
<dbReference type="Pfam" id="PF01416">
    <property type="entry name" value="PseudoU_synth_1"/>
    <property type="match status" value="1"/>
</dbReference>
<evidence type="ECO:0000256" key="6">
    <source>
        <dbReference type="ARBA" id="ARBA00022664"/>
    </source>
</evidence>
<keyword evidence="7" id="KW-0819">tRNA processing</keyword>
<dbReference type="VEuPathDB" id="FungiDB:C5L36_0B07140"/>
<evidence type="ECO:0000259" key="18">
    <source>
        <dbReference type="Pfam" id="PF01416"/>
    </source>
</evidence>
<dbReference type="PANTHER" id="PTHR11142:SF4">
    <property type="entry name" value="PSEUDOURIDYLATE SYNTHASE 1 HOMOLOG"/>
    <property type="match status" value="1"/>
</dbReference>
<dbReference type="InterPro" id="IPR020097">
    <property type="entry name" value="PsdUridine_synth_TruA_a/b_dom"/>
</dbReference>
<evidence type="ECO:0000256" key="12">
    <source>
        <dbReference type="ARBA" id="ARBA00073968"/>
    </source>
</evidence>
<dbReference type="Gene3D" id="3.30.70.660">
    <property type="entry name" value="Pseudouridine synthase I, catalytic domain, C-terminal subdomain"/>
    <property type="match status" value="1"/>
</dbReference>
<evidence type="ECO:0000256" key="8">
    <source>
        <dbReference type="ARBA" id="ARBA00023235"/>
    </source>
</evidence>
<evidence type="ECO:0000256" key="2">
    <source>
        <dbReference type="ARBA" id="ARBA00001832"/>
    </source>
</evidence>
<dbReference type="FunFam" id="3.30.70.660:FF:000002">
    <property type="entry name" value="tRNA pseudouridine synthase"/>
    <property type="match status" value="1"/>
</dbReference>
<dbReference type="EMBL" id="MQVM01000038">
    <property type="protein sequence ID" value="ONH71294.1"/>
    <property type="molecule type" value="Genomic_DNA"/>
</dbReference>
<evidence type="ECO:0000313" key="20">
    <source>
        <dbReference type="Proteomes" id="UP000189274"/>
    </source>
</evidence>
<evidence type="ECO:0000256" key="14">
    <source>
        <dbReference type="ARBA" id="ARBA00080858"/>
    </source>
</evidence>
<evidence type="ECO:0000256" key="10">
    <source>
        <dbReference type="ARBA" id="ARBA00036943"/>
    </source>
</evidence>
<evidence type="ECO:0000256" key="3">
    <source>
        <dbReference type="ARBA" id="ARBA00001947"/>
    </source>
</evidence>
<protein>
    <recommendedName>
        <fullName evidence="12">tRNA pseudouridine synthase 1</fullName>
    </recommendedName>
    <alternativeName>
        <fullName evidence="13">tRNA pseudouridylate synthase 1</fullName>
    </alternativeName>
    <alternativeName>
        <fullName evidence="14">tRNA-uridine isomerase 1</fullName>
    </alternativeName>
</protein>
<dbReference type="GO" id="GO:0005634">
    <property type="term" value="C:nucleus"/>
    <property type="evidence" value="ECO:0007669"/>
    <property type="project" value="UniProtKB-SubCell"/>
</dbReference>
<evidence type="ECO:0000256" key="4">
    <source>
        <dbReference type="ARBA" id="ARBA00004123"/>
    </source>
</evidence>
<feature type="domain" description="Pseudouridine synthase I TruA alpha/beta" evidence="18">
    <location>
        <begin position="291"/>
        <end position="396"/>
    </location>
</feature>
<evidence type="ECO:0000256" key="1">
    <source>
        <dbReference type="ARBA" id="ARBA00001166"/>
    </source>
</evidence>
<evidence type="ECO:0000256" key="7">
    <source>
        <dbReference type="ARBA" id="ARBA00022694"/>
    </source>
</evidence>
<dbReference type="InterPro" id="IPR020103">
    <property type="entry name" value="PsdUridine_synth_cat_dom_sf"/>
</dbReference>
<dbReference type="SUPFAM" id="SSF55120">
    <property type="entry name" value="Pseudouridine synthase"/>
    <property type="match status" value="1"/>
</dbReference>
<evidence type="ECO:0000256" key="5">
    <source>
        <dbReference type="ARBA" id="ARBA00009375"/>
    </source>
</evidence>
<comment type="cofactor">
    <cofactor evidence="3">
        <name>Zn(2+)</name>
        <dbReference type="ChEBI" id="CHEBI:29105"/>
    </cofactor>
</comment>
<feature type="region of interest" description="Disordered" evidence="17">
    <location>
        <begin position="1"/>
        <end position="27"/>
    </location>
</feature>
<organism evidence="19 20">
    <name type="scientific">Pichia kudriavzevii</name>
    <name type="common">Yeast</name>
    <name type="synonym">Issatchenkia orientalis</name>
    <dbReference type="NCBI Taxonomy" id="4909"/>
    <lineage>
        <taxon>Eukaryota</taxon>
        <taxon>Fungi</taxon>
        <taxon>Dikarya</taxon>
        <taxon>Ascomycota</taxon>
        <taxon>Saccharomycotina</taxon>
        <taxon>Pichiomycetes</taxon>
        <taxon>Pichiales</taxon>
        <taxon>Pichiaceae</taxon>
        <taxon>Pichia</taxon>
    </lineage>
</organism>
<evidence type="ECO:0000256" key="15">
    <source>
        <dbReference type="PIRSR" id="PIRSR641708-1"/>
    </source>
</evidence>
<accession>A0A1V2LGV3</accession>
<comment type="caution">
    <text evidence="19">The sequence shown here is derived from an EMBL/GenBank/DDBJ whole genome shotgun (WGS) entry which is preliminary data.</text>
</comment>
<dbReference type="InterPro" id="IPR020094">
    <property type="entry name" value="TruA/RsuA/RluB/E/F_N"/>
</dbReference>
<keyword evidence="8" id="KW-0413">Isomerase</keyword>
<dbReference type="NCBIfam" id="TIGR00071">
    <property type="entry name" value="hisT_truA"/>
    <property type="match status" value="1"/>
</dbReference>
<comment type="subcellular location">
    <subcellularLocation>
        <location evidence="4">Nucleus</location>
    </subcellularLocation>
</comment>
<keyword evidence="9" id="KW-0539">Nucleus</keyword>
<evidence type="ECO:0000256" key="16">
    <source>
        <dbReference type="PIRSR" id="PIRSR641708-2"/>
    </source>
</evidence>
<dbReference type="FunFam" id="3.30.70.580:FF:000002">
    <property type="entry name" value="tRNA pseudouridine synthase"/>
    <property type="match status" value="1"/>
</dbReference>
<dbReference type="InterPro" id="IPR020095">
    <property type="entry name" value="PsdUridine_synth_TruA_C"/>
</dbReference>
<evidence type="ECO:0000256" key="17">
    <source>
        <dbReference type="SAM" id="MobiDB-lite"/>
    </source>
</evidence>
<dbReference type="GO" id="GO:0009982">
    <property type="term" value="F:pseudouridine synthase activity"/>
    <property type="evidence" value="ECO:0007669"/>
    <property type="project" value="InterPro"/>
</dbReference>
<dbReference type="InterPro" id="IPR041708">
    <property type="entry name" value="PUS1/PUS2-like"/>
</dbReference>
<comment type="similarity">
    <text evidence="5">Belongs to the tRNA pseudouridine synthase TruA family.</text>
</comment>
<reference evidence="20" key="1">
    <citation type="journal article" date="2017" name="Genome Announc.">
        <title>Genome sequences of Cyberlindnera fabianii 65, Pichia kudriavzevii 129, and Saccharomyces cerevisiae 131 isolated from fermented masau fruits in Zimbabwe.</title>
        <authorList>
            <person name="van Rijswijck I.M.H."/>
            <person name="Derks M.F.L."/>
            <person name="Abee T."/>
            <person name="de Ridder D."/>
            <person name="Smid E.J."/>
        </authorList>
    </citation>
    <scope>NUCLEOTIDE SEQUENCE [LARGE SCALE GENOMIC DNA]</scope>
    <source>
        <strain evidence="20">129</strain>
    </source>
</reference>
<dbReference type="PANTHER" id="PTHR11142">
    <property type="entry name" value="PSEUDOURIDYLATE SYNTHASE"/>
    <property type="match status" value="1"/>
</dbReference>
<comment type="catalytic activity">
    <reaction evidence="2">
        <text>uridine in snRNA = pseudouridine in snRNA</text>
        <dbReference type="Rhea" id="RHEA:51124"/>
        <dbReference type="Rhea" id="RHEA-COMP:12891"/>
        <dbReference type="Rhea" id="RHEA-COMP:12892"/>
        <dbReference type="ChEBI" id="CHEBI:65314"/>
        <dbReference type="ChEBI" id="CHEBI:65315"/>
    </reaction>
</comment>
<comment type="function">
    <text evidence="11">Formation of pseudouridine at positions 27 and 28 in the anticodon stem and loop of transfer RNAs; at positions 34 and 36 of intron-containing precursor tRNA(Ile) and at position 35 in the intron-containing tRNA(Tyr). Catalyzes pseudouridylation at position 44 in U2 snRNA. Also catalyzes pseudouridylation of mRNAs.</text>
</comment>
<dbReference type="GO" id="GO:0003723">
    <property type="term" value="F:RNA binding"/>
    <property type="evidence" value="ECO:0007669"/>
    <property type="project" value="InterPro"/>
</dbReference>
<comment type="catalytic activity">
    <reaction evidence="10">
        <text>a uridine in tRNA = a pseudouridine in tRNA</text>
        <dbReference type="Rhea" id="RHEA:54572"/>
        <dbReference type="Rhea" id="RHEA-COMP:13339"/>
        <dbReference type="Rhea" id="RHEA-COMP:13934"/>
        <dbReference type="ChEBI" id="CHEBI:65314"/>
        <dbReference type="ChEBI" id="CHEBI:65315"/>
    </reaction>
</comment>
<dbReference type="CDD" id="cd02568">
    <property type="entry name" value="PseudoU_synth_PUS1_PUS2"/>
    <property type="match status" value="1"/>
</dbReference>
<evidence type="ECO:0000313" key="19">
    <source>
        <dbReference type="EMBL" id="ONH71294.1"/>
    </source>
</evidence>
<dbReference type="GO" id="GO:0006397">
    <property type="term" value="P:mRNA processing"/>
    <property type="evidence" value="ECO:0007669"/>
    <property type="project" value="UniProtKB-KW"/>
</dbReference>
<dbReference type="Proteomes" id="UP000189274">
    <property type="component" value="Unassembled WGS sequence"/>
</dbReference>
<dbReference type="GO" id="GO:1990481">
    <property type="term" value="P:mRNA pseudouridine synthesis"/>
    <property type="evidence" value="ECO:0007669"/>
    <property type="project" value="TreeGrafter"/>
</dbReference>
<gene>
    <name evidence="19" type="ORF">BOH78_4619</name>
</gene>
<name>A0A1V2LGV3_PICKU</name>
<evidence type="ECO:0000256" key="13">
    <source>
        <dbReference type="ARBA" id="ARBA00079072"/>
    </source>
</evidence>
<dbReference type="AlphaFoldDB" id="A0A1V2LGV3"/>
<dbReference type="Gene3D" id="3.30.70.580">
    <property type="entry name" value="Pseudouridine synthase I, catalytic domain, N-terminal subdomain"/>
    <property type="match status" value="1"/>
</dbReference>